<protein>
    <submittedName>
        <fullName evidence="2">4,5:9,10-diseco-3-hydroxy-5,9, 17-trioxoandrosta-1(10),2-diene-4-oate hydrolase</fullName>
        <ecNumber evidence="2">3.7.1.17</ecNumber>
    </submittedName>
</protein>
<accession>A0A846MC20</accession>
<dbReference type="AlphaFoldDB" id="A0A846MC20"/>
<evidence type="ECO:0000313" key="3">
    <source>
        <dbReference type="Proteomes" id="UP000576821"/>
    </source>
</evidence>
<dbReference type="EC" id="3.7.1.17" evidence="2"/>
<evidence type="ECO:0000313" key="2">
    <source>
        <dbReference type="EMBL" id="NIJ18170.1"/>
    </source>
</evidence>
<dbReference type="PANTHER" id="PTHR46438:SF11">
    <property type="entry name" value="LIPASE-RELATED"/>
    <property type="match status" value="1"/>
</dbReference>
<dbReference type="PRINTS" id="PR00111">
    <property type="entry name" value="ABHYDROLASE"/>
</dbReference>
<dbReference type="InterPro" id="IPR000073">
    <property type="entry name" value="AB_hydrolase_1"/>
</dbReference>
<organism evidence="2 3">
    <name type="scientific">Sphingobium vermicomposti</name>
    <dbReference type="NCBI Taxonomy" id="529005"/>
    <lineage>
        <taxon>Bacteria</taxon>
        <taxon>Pseudomonadati</taxon>
        <taxon>Pseudomonadota</taxon>
        <taxon>Alphaproteobacteria</taxon>
        <taxon>Sphingomonadales</taxon>
        <taxon>Sphingomonadaceae</taxon>
        <taxon>Sphingobium</taxon>
    </lineage>
</organism>
<dbReference type="RefSeq" id="WP_167305041.1">
    <property type="nucleotide sequence ID" value="NZ_JAASQR010000004.1"/>
</dbReference>
<dbReference type="Pfam" id="PF00561">
    <property type="entry name" value="Abhydrolase_1"/>
    <property type="match status" value="1"/>
</dbReference>
<dbReference type="PRINTS" id="PR00412">
    <property type="entry name" value="EPOXHYDRLASE"/>
</dbReference>
<feature type="domain" description="AB hydrolase-1" evidence="1">
    <location>
        <begin position="27"/>
        <end position="259"/>
    </location>
</feature>
<dbReference type="Gene3D" id="3.40.50.1820">
    <property type="entry name" value="alpha/beta hydrolase"/>
    <property type="match status" value="1"/>
</dbReference>
<keyword evidence="3" id="KW-1185">Reference proteome</keyword>
<comment type="caution">
    <text evidence="2">The sequence shown here is derived from an EMBL/GenBank/DDBJ whole genome shotgun (WGS) entry which is preliminary data.</text>
</comment>
<dbReference type="GO" id="GO:0102296">
    <property type="term" value="F:4,5-9,10-diseco-3-hydroxy-5,9,17-trioxoandrosta-1(10),2-diene-4-oate hydrolase activity"/>
    <property type="evidence" value="ECO:0007669"/>
    <property type="project" value="UniProtKB-EC"/>
</dbReference>
<dbReference type="Proteomes" id="UP000576821">
    <property type="component" value="Unassembled WGS sequence"/>
</dbReference>
<keyword evidence="2" id="KW-0378">Hydrolase</keyword>
<reference evidence="2 3" key="1">
    <citation type="submission" date="2020-03" db="EMBL/GenBank/DDBJ databases">
        <title>Genomic Encyclopedia of Type Strains, Phase IV (KMG-IV): sequencing the most valuable type-strain genomes for metagenomic binning, comparative biology and taxonomic classification.</title>
        <authorList>
            <person name="Goeker M."/>
        </authorList>
    </citation>
    <scope>NUCLEOTIDE SEQUENCE [LARGE SCALE GENOMIC DNA]</scope>
    <source>
        <strain evidence="2 3">DSM 21299</strain>
    </source>
</reference>
<proteinExistence type="predicted"/>
<dbReference type="PANTHER" id="PTHR46438">
    <property type="entry name" value="ALPHA/BETA-HYDROLASES SUPERFAMILY PROTEIN"/>
    <property type="match status" value="1"/>
</dbReference>
<sequence length="273" mass="29539">MASELSRRTYSVTGGYDISVAELGQGPVVVFIHGSGPGASGASNFRQNAQVFADAGYRVILPDLIGYGASSKPETDYPLELFTQTLLDALKQHGITGGHLVGNSLGGGIALQIALDHPEFAVGKLVLMAPGCVAEQASYFTMPGIAKMRSGFGSPEFNKDEQRRLIGNLMHPSSAHHVTDALVEERFAVARTQPKDVLARVKTPNLGPRLGEVKQPIFVLWGLNDEFCPESHARIFLDAAPDVRCLTFSQTGHWVQVERAEEFNRYSLAFLNG</sequence>
<evidence type="ECO:0000259" key="1">
    <source>
        <dbReference type="Pfam" id="PF00561"/>
    </source>
</evidence>
<dbReference type="InterPro" id="IPR029058">
    <property type="entry name" value="AB_hydrolase_fold"/>
</dbReference>
<gene>
    <name evidence="2" type="ORF">FHS54_003170</name>
</gene>
<dbReference type="SUPFAM" id="SSF53474">
    <property type="entry name" value="alpha/beta-Hydrolases"/>
    <property type="match status" value="1"/>
</dbReference>
<name>A0A846MC20_9SPHN</name>
<dbReference type="InterPro" id="IPR000639">
    <property type="entry name" value="Epox_hydrolase-like"/>
</dbReference>
<dbReference type="EMBL" id="JAASQR010000004">
    <property type="protein sequence ID" value="NIJ18170.1"/>
    <property type="molecule type" value="Genomic_DNA"/>
</dbReference>